<feature type="region of interest" description="Disordered" evidence="1">
    <location>
        <begin position="1313"/>
        <end position="1332"/>
    </location>
</feature>
<feature type="compositionally biased region" description="Polar residues" evidence="1">
    <location>
        <begin position="165"/>
        <end position="183"/>
    </location>
</feature>
<feature type="region of interest" description="Disordered" evidence="1">
    <location>
        <begin position="290"/>
        <end position="316"/>
    </location>
</feature>
<name>A0A1Y2B0K0_9FUNG</name>
<dbReference type="CDD" id="cd20557">
    <property type="entry name" value="CYCLIN_ScPCL1-like"/>
    <property type="match status" value="1"/>
</dbReference>
<feature type="compositionally biased region" description="Low complexity" evidence="1">
    <location>
        <begin position="291"/>
        <end position="304"/>
    </location>
</feature>
<feature type="compositionally biased region" description="Low complexity" evidence="1">
    <location>
        <begin position="153"/>
        <end position="164"/>
    </location>
</feature>
<evidence type="ECO:0000313" key="2">
    <source>
        <dbReference type="EMBL" id="ORY28080.1"/>
    </source>
</evidence>
<feature type="region of interest" description="Disordered" evidence="1">
    <location>
        <begin position="579"/>
        <end position="674"/>
    </location>
</feature>
<feature type="compositionally biased region" description="Basic and acidic residues" evidence="1">
    <location>
        <begin position="612"/>
        <end position="632"/>
    </location>
</feature>
<dbReference type="OrthoDB" id="10540601at2759"/>
<dbReference type="STRING" id="1754190.A0A1Y2B0K0"/>
<reference evidence="2 3" key="1">
    <citation type="submission" date="2016-08" db="EMBL/GenBank/DDBJ databases">
        <title>A Parts List for Fungal Cellulosomes Revealed by Comparative Genomics.</title>
        <authorList>
            <consortium name="DOE Joint Genome Institute"/>
            <person name="Haitjema C.H."/>
            <person name="Gilmore S.P."/>
            <person name="Henske J.K."/>
            <person name="Solomon K.V."/>
            <person name="De Groot R."/>
            <person name="Kuo A."/>
            <person name="Mondo S.J."/>
            <person name="Salamov A.A."/>
            <person name="Labutti K."/>
            <person name="Zhao Z."/>
            <person name="Chiniquy J."/>
            <person name="Barry K."/>
            <person name="Brewer H.M."/>
            <person name="Purvine S.O."/>
            <person name="Wright A.T."/>
            <person name="Boxma B."/>
            <person name="Van Alen T."/>
            <person name="Hackstein J.H."/>
            <person name="Baker S.E."/>
            <person name="Grigoriev I.V."/>
            <person name="O'Malley M.A."/>
        </authorList>
    </citation>
    <scope>NUCLEOTIDE SEQUENCE [LARGE SCALE GENOMIC DNA]</scope>
    <source>
        <strain evidence="2 3">G1</strain>
    </source>
</reference>
<comment type="caution">
    <text evidence="2">The sequence shown here is derived from an EMBL/GenBank/DDBJ whole genome shotgun (WGS) entry which is preliminary data.</text>
</comment>
<proteinExistence type="predicted"/>
<feature type="region of interest" description="Disordered" evidence="1">
    <location>
        <begin position="146"/>
        <end position="188"/>
    </location>
</feature>
<feature type="region of interest" description="Disordered" evidence="1">
    <location>
        <begin position="1011"/>
        <end position="1044"/>
    </location>
</feature>
<feature type="compositionally biased region" description="Polar residues" evidence="1">
    <location>
        <begin position="1314"/>
        <end position="1332"/>
    </location>
</feature>
<dbReference type="EMBL" id="MCOG01000188">
    <property type="protein sequence ID" value="ORY28080.1"/>
    <property type="molecule type" value="Genomic_DNA"/>
</dbReference>
<feature type="compositionally biased region" description="Low complexity" evidence="1">
    <location>
        <begin position="1067"/>
        <end position="1086"/>
    </location>
</feature>
<feature type="region of interest" description="Disordered" evidence="1">
    <location>
        <begin position="923"/>
        <end position="945"/>
    </location>
</feature>
<feature type="compositionally biased region" description="Polar residues" evidence="1">
    <location>
        <begin position="600"/>
        <end position="611"/>
    </location>
</feature>
<feature type="compositionally biased region" description="Low complexity" evidence="1">
    <location>
        <begin position="1013"/>
        <end position="1044"/>
    </location>
</feature>
<feature type="compositionally biased region" description="Polar residues" evidence="1">
    <location>
        <begin position="635"/>
        <end position="647"/>
    </location>
</feature>
<sequence>MPKINRISSFQNQSFPYFQRPQFPTSFFKSISGFAQKHDYKHRFQEKNSLPNIKRVDIFDDNIRELKERIKKYGNPEKYIISKISNRKKNDVTESVIDALILVIERIWPDEYITELKDEEIDFLRKNNIKLPSYLYKNYIDEQQNKDQRNDYDSCSSSSSSSDSNTIYASPTSVLNNDSNNPNEDGMMEYNNAMVSKYSSYDGSINQKKSIFSTLSSFIPQLPQFSGYEYSPYFRGYGNSLNYPKRMVNSLKNKYSDLENKMYSKMMSSLSKAYKLKEVASTSNPMNFLLNSSGVDSNNRSNNSNKEETKNDGYEYDETDTENYYCNTLARKSLSAASSIKSLSSSIIDNISYLKPNSKASSSSTRIPENNIYTSNYNMNIPNISTTEKMKTNEFTSTETQSQYENEYTNDSSQSKYNQKFQDNNTEFFDKIKDDMTFNNSSRRLPFSGRHAILACLILCSKFYYDNDVPMIKNKFWQTFCGLSINSLNYIQYKVLDLLDYNLVIEADRFSRFAGVMLTYTHLKNKIFFSEPYLTYNRRSIHLDILTTIALTESEQLQDSLVKSVNKFKKHWQNYLKEGNSLSHQDKNTHDKEEKKHQTNNENNYSSYHSRNGSERDFDKNLNNNKSDELKYRSQYYSNNFDTSQIKSNDNDDNSSYNYSTRIKNDSSNYMNSNTNQDLYNQPNSQCKEIDPSYLNTNESIIKHEKDIDYLRSQRKGKFLSFTSNNTQQEIQQDRNINNNTYNTMSNKYENTKNINDSPVIRTQQIYAFNNDRNSDESTYLSNNSSSIFISKPHEIMNSNSNISNGSNVTTPLSRKKYSSNLLFKRVDNSYHMDLWKSLVHNYYYEPNSENSQNYDSNVNSQEKNNIKNDNIFSNNDKKLFERGNYKLIKTDQNNVHNNFHMLESNFMAIDNEYFKVESSRIRNNNNNNKDNNNSNNENNNEPIEHDRHSADISIQNICIHEDENTSFNNNSQSSTTEKNNNLFNDSINIVNIRDASSQTPFNFYHIPESHHSSSINNNRIINSNNNSDNSNLSNNSSYNSNYSRKSSYLINSTENHEQKRNYLKNQSQSQSQSQSQYQYQYQHQHSNNKNDNYSNYCVRPERSDSLINRNNKRNRSSFTLQNKIKTKVIKSEFDDDVKYKKSNRSNIYSKNNNINSNHIIEKVNAPLKTTIKSEDDHFTSQHNHVNILDTQSKMESNKKNHFNTHSNTYTRTNHIMTNDETKEIRTNEKLVLLNHVKKENDSPSMLLSSIFLSPTGSNNSMNNNDDNFSKEIELPNIINSPTQRDVSSNYLSYNSNSNNNNSNNINKNIMSFGKNNRNNNKMSISTIIDKP</sequence>
<protein>
    <submittedName>
        <fullName evidence="2">Uncharacterized protein</fullName>
    </submittedName>
</protein>
<evidence type="ECO:0000256" key="1">
    <source>
        <dbReference type="SAM" id="MobiDB-lite"/>
    </source>
</evidence>
<accession>A0A1Y2B0K0</accession>
<organism evidence="2 3">
    <name type="scientific">Neocallimastix californiae</name>
    <dbReference type="NCBI Taxonomy" id="1754190"/>
    <lineage>
        <taxon>Eukaryota</taxon>
        <taxon>Fungi</taxon>
        <taxon>Fungi incertae sedis</taxon>
        <taxon>Chytridiomycota</taxon>
        <taxon>Chytridiomycota incertae sedis</taxon>
        <taxon>Neocallimastigomycetes</taxon>
        <taxon>Neocallimastigales</taxon>
        <taxon>Neocallimastigaceae</taxon>
        <taxon>Neocallimastix</taxon>
    </lineage>
</organism>
<feature type="compositionally biased region" description="Low complexity" evidence="1">
    <location>
        <begin position="924"/>
        <end position="941"/>
    </location>
</feature>
<dbReference type="Proteomes" id="UP000193920">
    <property type="component" value="Unassembled WGS sequence"/>
</dbReference>
<keyword evidence="3" id="KW-1185">Reference proteome</keyword>
<gene>
    <name evidence="2" type="ORF">LY90DRAFT_674194</name>
</gene>
<evidence type="ECO:0000313" key="3">
    <source>
        <dbReference type="Proteomes" id="UP000193920"/>
    </source>
</evidence>
<feature type="region of interest" description="Disordered" evidence="1">
    <location>
        <begin position="1057"/>
        <end position="1099"/>
    </location>
</feature>
<feature type="compositionally biased region" description="Basic and acidic residues" evidence="1">
    <location>
        <begin position="584"/>
        <end position="599"/>
    </location>
</feature>